<keyword evidence="2" id="KW-1185">Reference proteome</keyword>
<dbReference type="AlphaFoldDB" id="A0AAD4YWL8"/>
<protein>
    <recommendedName>
        <fullName evidence="3">Transposable element protein</fullName>
    </recommendedName>
</protein>
<sequence length="103" mass="12026">MRNELAISVPTGEVFMVGTVYQDSMVQVRNVLLEADLIPLDIVDMDVILGMDWLAKYHASADCFRKEVILRSPRRPKMTFYHKRRVLPSCLILVMTARWFLRK</sequence>
<gene>
    <name evidence="1" type="ORF">L3X38_033052</name>
</gene>
<evidence type="ECO:0000313" key="2">
    <source>
        <dbReference type="Proteomes" id="UP001054821"/>
    </source>
</evidence>
<proteinExistence type="predicted"/>
<dbReference type="InterPro" id="IPR021109">
    <property type="entry name" value="Peptidase_aspartic_dom_sf"/>
</dbReference>
<organism evidence="1 2">
    <name type="scientific">Prunus dulcis</name>
    <name type="common">Almond</name>
    <name type="synonym">Amygdalus dulcis</name>
    <dbReference type="NCBI Taxonomy" id="3755"/>
    <lineage>
        <taxon>Eukaryota</taxon>
        <taxon>Viridiplantae</taxon>
        <taxon>Streptophyta</taxon>
        <taxon>Embryophyta</taxon>
        <taxon>Tracheophyta</taxon>
        <taxon>Spermatophyta</taxon>
        <taxon>Magnoliopsida</taxon>
        <taxon>eudicotyledons</taxon>
        <taxon>Gunneridae</taxon>
        <taxon>Pentapetalae</taxon>
        <taxon>rosids</taxon>
        <taxon>fabids</taxon>
        <taxon>Rosales</taxon>
        <taxon>Rosaceae</taxon>
        <taxon>Amygdaloideae</taxon>
        <taxon>Amygdaleae</taxon>
        <taxon>Prunus</taxon>
    </lineage>
</organism>
<dbReference type="Pfam" id="PF08284">
    <property type="entry name" value="RVP_2"/>
    <property type="match status" value="1"/>
</dbReference>
<name>A0AAD4YWL8_PRUDU</name>
<evidence type="ECO:0008006" key="3">
    <source>
        <dbReference type="Google" id="ProtNLM"/>
    </source>
</evidence>
<reference evidence="1 2" key="1">
    <citation type="journal article" date="2022" name="G3 (Bethesda)">
        <title>Whole-genome sequence and methylome profiling of the almond [Prunus dulcis (Mill.) D.A. Webb] cultivar 'Nonpareil'.</title>
        <authorList>
            <person name="D'Amico-Willman K.M."/>
            <person name="Ouma W.Z."/>
            <person name="Meulia T."/>
            <person name="Sideli G.M."/>
            <person name="Gradziel T.M."/>
            <person name="Fresnedo-Ramirez J."/>
        </authorList>
    </citation>
    <scope>NUCLEOTIDE SEQUENCE [LARGE SCALE GENOMIC DNA]</scope>
    <source>
        <strain evidence="1">Clone GOH B32 T37-40</strain>
    </source>
</reference>
<comment type="caution">
    <text evidence="1">The sequence shown here is derived from an EMBL/GenBank/DDBJ whole genome shotgun (WGS) entry which is preliminary data.</text>
</comment>
<accession>A0AAD4YWL8</accession>
<dbReference type="Proteomes" id="UP001054821">
    <property type="component" value="Chromosome 6"/>
</dbReference>
<dbReference type="EMBL" id="JAJFAZ020000006">
    <property type="protein sequence ID" value="KAI5323979.1"/>
    <property type="molecule type" value="Genomic_DNA"/>
</dbReference>
<dbReference type="Gene3D" id="2.40.70.10">
    <property type="entry name" value="Acid Proteases"/>
    <property type="match status" value="1"/>
</dbReference>
<evidence type="ECO:0000313" key="1">
    <source>
        <dbReference type="EMBL" id="KAI5323979.1"/>
    </source>
</evidence>